<protein>
    <recommendedName>
        <fullName evidence="6">Zn(2)-C6 fungal-type domain-containing protein</fullName>
    </recommendedName>
</protein>
<dbReference type="GO" id="GO:0008270">
    <property type="term" value="F:zinc ion binding"/>
    <property type="evidence" value="ECO:0007669"/>
    <property type="project" value="InterPro"/>
</dbReference>
<keyword evidence="1" id="KW-0862">Zinc</keyword>
<dbReference type="OrthoDB" id="2399539at2759"/>
<dbReference type="Gene3D" id="4.10.240.10">
    <property type="entry name" value="Zn(2)-C6 fungal-type DNA-binding domain"/>
    <property type="match status" value="1"/>
</dbReference>
<evidence type="ECO:0000256" key="2">
    <source>
        <dbReference type="ARBA" id="ARBA00023015"/>
    </source>
</evidence>
<keyword evidence="8" id="KW-1185">Reference proteome</keyword>
<dbReference type="SUPFAM" id="SSF57701">
    <property type="entry name" value="Zn2/Cys6 DNA-binding domain"/>
    <property type="match status" value="1"/>
</dbReference>
<dbReference type="PANTHER" id="PTHR47663">
    <property type="entry name" value="XYLANOLYTIC TRANSCRIPTIONAL ACTIVATOR XLNR-RELATED"/>
    <property type="match status" value="1"/>
</dbReference>
<accession>A0A9P6HEL1</accession>
<dbReference type="GO" id="GO:0003677">
    <property type="term" value="F:DNA binding"/>
    <property type="evidence" value="ECO:0007669"/>
    <property type="project" value="UniProtKB-KW"/>
</dbReference>
<dbReference type="Proteomes" id="UP000736335">
    <property type="component" value="Unassembled WGS sequence"/>
</dbReference>
<dbReference type="InterPro" id="IPR036864">
    <property type="entry name" value="Zn2-C6_fun-type_DNA-bd_sf"/>
</dbReference>
<evidence type="ECO:0000256" key="1">
    <source>
        <dbReference type="ARBA" id="ARBA00022833"/>
    </source>
</evidence>
<sequence>MSAPITSGASQFSRTTLLEPAICRPRQGIAPSHLNLPPIWRNEDPQGHIKVPSLDPVLFETDSFGNRSYSSSFLRSSASHHSNHQCGLPTPLNESPSQRPYLAFGSMQSYPEPPQYYLTSTDPHASSGSPTFPLRSSEDWSFARTSSLSSSQDSFWSPTHSVLAGLPELSHKRSYSTLSSDAVSTPAREPDSQISPVPSESPWDRQSIEVPSPRRDQHDHSPTPPAPIVPWINENGEGASRVRQPVYTARMRTSQACQKCRTRKAKCDGKSPCERCTNRGLICEYARERRMRGPNKIKNRHQEEDSFYPVG</sequence>
<feature type="region of interest" description="Disordered" evidence="5">
    <location>
        <begin position="180"/>
        <end position="233"/>
    </location>
</feature>
<dbReference type="PROSITE" id="PS50048">
    <property type="entry name" value="ZN2_CY6_FUNGAL_2"/>
    <property type="match status" value="1"/>
</dbReference>
<evidence type="ECO:0000259" key="6">
    <source>
        <dbReference type="PROSITE" id="PS50048"/>
    </source>
</evidence>
<dbReference type="GO" id="GO:0000981">
    <property type="term" value="F:DNA-binding transcription factor activity, RNA polymerase II-specific"/>
    <property type="evidence" value="ECO:0007669"/>
    <property type="project" value="InterPro"/>
</dbReference>
<organism evidence="7 8">
    <name type="scientific">Thelephora terrestris</name>
    <dbReference type="NCBI Taxonomy" id="56493"/>
    <lineage>
        <taxon>Eukaryota</taxon>
        <taxon>Fungi</taxon>
        <taxon>Dikarya</taxon>
        <taxon>Basidiomycota</taxon>
        <taxon>Agaricomycotina</taxon>
        <taxon>Agaricomycetes</taxon>
        <taxon>Thelephorales</taxon>
        <taxon>Thelephoraceae</taxon>
        <taxon>Thelephora</taxon>
    </lineage>
</organism>
<dbReference type="EMBL" id="WIUZ02000007">
    <property type="protein sequence ID" value="KAF9785525.1"/>
    <property type="molecule type" value="Genomic_DNA"/>
</dbReference>
<reference evidence="7" key="2">
    <citation type="submission" date="2020-11" db="EMBL/GenBank/DDBJ databases">
        <authorList>
            <consortium name="DOE Joint Genome Institute"/>
            <person name="Kuo A."/>
            <person name="Miyauchi S."/>
            <person name="Kiss E."/>
            <person name="Drula E."/>
            <person name="Kohler A."/>
            <person name="Sanchez-Garcia M."/>
            <person name="Andreopoulos B."/>
            <person name="Barry K.W."/>
            <person name="Bonito G."/>
            <person name="Buee M."/>
            <person name="Carver A."/>
            <person name="Chen C."/>
            <person name="Cichocki N."/>
            <person name="Clum A."/>
            <person name="Culley D."/>
            <person name="Crous P.W."/>
            <person name="Fauchery L."/>
            <person name="Girlanda M."/>
            <person name="Hayes R."/>
            <person name="Keri Z."/>
            <person name="Labutti K."/>
            <person name="Lipzen A."/>
            <person name="Lombard V."/>
            <person name="Magnuson J."/>
            <person name="Maillard F."/>
            <person name="Morin E."/>
            <person name="Murat C."/>
            <person name="Nolan M."/>
            <person name="Ohm R."/>
            <person name="Pangilinan J."/>
            <person name="Pereira M."/>
            <person name="Perotto S."/>
            <person name="Peter M."/>
            <person name="Riley R."/>
            <person name="Sitrit Y."/>
            <person name="Stielow B."/>
            <person name="Szollosi G."/>
            <person name="Zifcakova L."/>
            <person name="Stursova M."/>
            <person name="Spatafora J.W."/>
            <person name="Tedersoo L."/>
            <person name="Vaario L.-M."/>
            <person name="Yamada A."/>
            <person name="Yan M."/>
            <person name="Wang P."/>
            <person name="Xu J."/>
            <person name="Bruns T."/>
            <person name="Baldrian P."/>
            <person name="Vilgalys R."/>
            <person name="Henrissat B."/>
            <person name="Grigoriev I.V."/>
            <person name="Hibbett D."/>
            <person name="Nagy L.G."/>
            <person name="Martin F.M."/>
        </authorList>
    </citation>
    <scope>NUCLEOTIDE SEQUENCE</scope>
    <source>
        <strain evidence="7">UH-Tt-Lm1</strain>
    </source>
</reference>
<evidence type="ECO:0000313" key="7">
    <source>
        <dbReference type="EMBL" id="KAF9785525.1"/>
    </source>
</evidence>
<dbReference type="CDD" id="cd00067">
    <property type="entry name" value="GAL4"/>
    <property type="match status" value="1"/>
</dbReference>
<dbReference type="InterPro" id="IPR001138">
    <property type="entry name" value="Zn2Cys6_DnaBD"/>
</dbReference>
<keyword evidence="3" id="KW-0238">DNA-binding</keyword>
<keyword evidence="4" id="KW-0804">Transcription</keyword>
<feature type="region of interest" description="Disordered" evidence="5">
    <location>
        <begin position="83"/>
        <end position="136"/>
    </location>
</feature>
<dbReference type="Pfam" id="PF00172">
    <property type="entry name" value="Zn_clus"/>
    <property type="match status" value="1"/>
</dbReference>
<dbReference type="PROSITE" id="PS00463">
    <property type="entry name" value="ZN2_CY6_FUNGAL_1"/>
    <property type="match status" value="1"/>
</dbReference>
<feature type="compositionally biased region" description="Polar residues" evidence="5">
    <location>
        <begin position="117"/>
        <end position="130"/>
    </location>
</feature>
<name>A0A9P6HEL1_9AGAM</name>
<evidence type="ECO:0000313" key="8">
    <source>
        <dbReference type="Proteomes" id="UP000736335"/>
    </source>
</evidence>
<gene>
    <name evidence="7" type="ORF">BJ322DRAFT_1063663</name>
</gene>
<reference evidence="7" key="1">
    <citation type="journal article" date="2020" name="Nat. Commun.">
        <title>Large-scale genome sequencing of mycorrhizal fungi provides insights into the early evolution of symbiotic traits.</title>
        <authorList>
            <person name="Miyauchi S."/>
            <person name="Kiss E."/>
            <person name="Kuo A."/>
            <person name="Drula E."/>
            <person name="Kohler A."/>
            <person name="Sanchez-Garcia M."/>
            <person name="Morin E."/>
            <person name="Andreopoulos B."/>
            <person name="Barry K.W."/>
            <person name="Bonito G."/>
            <person name="Buee M."/>
            <person name="Carver A."/>
            <person name="Chen C."/>
            <person name="Cichocki N."/>
            <person name="Clum A."/>
            <person name="Culley D."/>
            <person name="Crous P.W."/>
            <person name="Fauchery L."/>
            <person name="Girlanda M."/>
            <person name="Hayes R.D."/>
            <person name="Keri Z."/>
            <person name="LaButti K."/>
            <person name="Lipzen A."/>
            <person name="Lombard V."/>
            <person name="Magnuson J."/>
            <person name="Maillard F."/>
            <person name="Murat C."/>
            <person name="Nolan M."/>
            <person name="Ohm R.A."/>
            <person name="Pangilinan J."/>
            <person name="Pereira M.F."/>
            <person name="Perotto S."/>
            <person name="Peter M."/>
            <person name="Pfister S."/>
            <person name="Riley R."/>
            <person name="Sitrit Y."/>
            <person name="Stielow J.B."/>
            <person name="Szollosi G."/>
            <person name="Zifcakova L."/>
            <person name="Stursova M."/>
            <person name="Spatafora J.W."/>
            <person name="Tedersoo L."/>
            <person name="Vaario L.M."/>
            <person name="Yamada A."/>
            <person name="Yan M."/>
            <person name="Wang P."/>
            <person name="Xu J."/>
            <person name="Bruns T."/>
            <person name="Baldrian P."/>
            <person name="Vilgalys R."/>
            <person name="Dunand C."/>
            <person name="Henrissat B."/>
            <person name="Grigoriev I.V."/>
            <person name="Hibbett D."/>
            <person name="Nagy L.G."/>
            <person name="Martin F.M."/>
        </authorList>
    </citation>
    <scope>NUCLEOTIDE SEQUENCE</scope>
    <source>
        <strain evidence="7">UH-Tt-Lm1</strain>
    </source>
</reference>
<evidence type="ECO:0000256" key="5">
    <source>
        <dbReference type="SAM" id="MobiDB-lite"/>
    </source>
</evidence>
<evidence type="ECO:0000256" key="3">
    <source>
        <dbReference type="ARBA" id="ARBA00023125"/>
    </source>
</evidence>
<dbReference type="PANTHER" id="PTHR47663:SF1">
    <property type="entry name" value="XYLANOLYTIC TRANSCRIPTIONAL ACTIVATOR XLNR-RELATED"/>
    <property type="match status" value="1"/>
</dbReference>
<evidence type="ECO:0000256" key="4">
    <source>
        <dbReference type="ARBA" id="ARBA00023163"/>
    </source>
</evidence>
<comment type="caution">
    <text evidence="7">The sequence shown here is derived from an EMBL/GenBank/DDBJ whole genome shotgun (WGS) entry which is preliminary data.</text>
</comment>
<feature type="compositionally biased region" description="Basic and acidic residues" evidence="5">
    <location>
        <begin position="202"/>
        <end position="221"/>
    </location>
</feature>
<feature type="domain" description="Zn(2)-C6 fungal-type" evidence="6">
    <location>
        <begin position="256"/>
        <end position="285"/>
    </location>
</feature>
<dbReference type="SMART" id="SM00066">
    <property type="entry name" value="GAL4"/>
    <property type="match status" value="1"/>
</dbReference>
<dbReference type="InterPro" id="IPR051439">
    <property type="entry name" value="XlnR/Xlr1"/>
</dbReference>
<dbReference type="AlphaFoldDB" id="A0A9P6HEL1"/>
<proteinExistence type="predicted"/>
<keyword evidence="2" id="KW-0805">Transcription regulation</keyword>